<evidence type="ECO:0000313" key="3">
    <source>
        <dbReference type="EMBL" id="KAK1923160.1"/>
    </source>
</evidence>
<dbReference type="EMBL" id="JAODAN010000007">
    <property type="protein sequence ID" value="KAK1923160.1"/>
    <property type="molecule type" value="Genomic_DNA"/>
</dbReference>
<comment type="caution">
    <text evidence="3">The sequence shown here is derived from an EMBL/GenBank/DDBJ whole genome shotgun (WGS) entry which is preliminary data.</text>
</comment>
<protein>
    <submittedName>
        <fullName evidence="3">S-adenosyl-L-methionine-dependent methyltransferase</fullName>
    </submittedName>
</protein>
<keyword evidence="3" id="KW-0489">Methyltransferase</keyword>
<dbReference type="SUPFAM" id="SSF53335">
    <property type="entry name" value="S-adenosyl-L-methionine-dependent methyltransferases"/>
    <property type="match status" value="1"/>
</dbReference>
<dbReference type="AlphaFoldDB" id="A0AAD9CZ85"/>
<feature type="region of interest" description="Disordered" evidence="2">
    <location>
        <begin position="1"/>
        <end position="53"/>
    </location>
</feature>
<feature type="region of interest" description="Disordered" evidence="2">
    <location>
        <begin position="156"/>
        <end position="175"/>
    </location>
</feature>
<accession>A0AAD9CZ85</accession>
<keyword evidence="1" id="KW-0808">Transferase</keyword>
<reference evidence="3" key="1">
    <citation type="submission" date="2023-02" db="EMBL/GenBank/DDBJ databases">
        <title>Identification and recombinant expression of a fungal hydrolase from Papiliotrema laurentii that hydrolyzes apple cutin and clears colloidal polyester polyurethane.</title>
        <authorList>
            <consortium name="DOE Joint Genome Institute"/>
            <person name="Roman V.A."/>
            <person name="Bojanowski C."/>
            <person name="Crable B.R."/>
            <person name="Wagner D.N."/>
            <person name="Hung C.S."/>
            <person name="Nadeau L.J."/>
            <person name="Schratz L."/>
            <person name="Haridas S."/>
            <person name="Pangilinan J."/>
            <person name="Lipzen A."/>
            <person name="Na H."/>
            <person name="Yan M."/>
            <person name="Ng V."/>
            <person name="Grigoriev I.V."/>
            <person name="Spatafora J.W."/>
            <person name="Barlow D."/>
            <person name="Biffinger J."/>
            <person name="Kelley-Loughnane N."/>
            <person name="Varaljay V.A."/>
            <person name="Crookes-Goodson W.J."/>
        </authorList>
    </citation>
    <scope>NUCLEOTIDE SEQUENCE</scope>
    <source>
        <strain evidence="3">5307AH</strain>
    </source>
</reference>
<evidence type="ECO:0000313" key="4">
    <source>
        <dbReference type="Proteomes" id="UP001182556"/>
    </source>
</evidence>
<evidence type="ECO:0000256" key="1">
    <source>
        <dbReference type="ARBA" id="ARBA00022679"/>
    </source>
</evidence>
<dbReference type="PANTHER" id="PTHR43861:SF3">
    <property type="entry name" value="PUTATIVE (AFU_ORTHOLOGUE AFUA_2G14390)-RELATED"/>
    <property type="match status" value="1"/>
</dbReference>
<evidence type="ECO:0000256" key="2">
    <source>
        <dbReference type="SAM" id="MobiDB-lite"/>
    </source>
</evidence>
<dbReference type="Gene3D" id="3.40.50.150">
    <property type="entry name" value="Vaccinia Virus protein VP39"/>
    <property type="match status" value="1"/>
</dbReference>
<dbReference type="Proteomes" id="UP001182556">
    <property type="component" value="Unassembled WGS sequence"/>
</dbReference>
<dbReference type="Pfam" id="PF13489">
    <property type="entry name" value="Methyltransf_23"/>
    <property type="match status" value="1"/>
</dbReference>
<proteinExistence type="predicted"/>
<dbReference type="GO" id="GO:0032259">
    <property type="term" value="P:methylation"/>
    <property type="evidence" value="ECO:0007669"/>
    <property type="project" value="UniProtKB-KW"/>
</dbReference>
<dbReference type="GO" id="GO:0008168">
    <property type="term" value="F:methyltransferase activity"/>
    <property type="evidence" value="ECO:0007669"/>
    <property type="project" value="UniProtKB-KW"/>
</dbReference>
<keyword evidence="4" id="KW-1185">Reference proteome</keyword>
<gene>
    <name evidence="3" type="ORF">DB88DRAFT_511719</name>
</gene>
<name>A0AAD9CZ85_PAPLA</name>
<dbReference type="InterPro" id="IPR029063">
    <property type="entry name" value="SAM-dependent_MTases_sf"/>
</dbReference>
<sequence>MSDDTPHPSSRSGPTAHGHGHHHPHAQGESHGHGNAGHSHAHTHGHAHNHDQWSGEEYLKRPGVQETAVISHDSVVHALTGAGLSLDQLKHLDLLEVGCGAGAVTAHLVRTFGTVHSIDTSLSMLQTFSTHLPSDPHNLTWALHGITPASPAAFASGEPMLSPSATSPEGEHRKVSPPRAQFDVAIANLVVHHVDDLPSFFTGLLGLVKTGGWIVITEFGLEEGAEDPRLSVPLKEGKKDEHGSVNSAGHFHPAFTVASITELFTKYGLVDVHAEIRGRLPVFEDKDKYPLNLIARGRKP</sequence>
<dbReference type="CDD" id="cd02440">
    <property type="entry name" value="AdoMet_MTases"/>
    <property type="match status" value="1"/>
</dbReference>
<dbReference type="PANTHER" id="PTHR43861">
    <property type="entry name" value="TRANS-ACONITATE 2-METHYLTRANSFERASE-RELATED"/>
    <property type="match status" value="1"/>
</dbReference>
<organism evidence="3 4">
    <name type="scientific">Papiliotrema laurentii</name>
    <name type="common">Cryptococcus laurentii</name>
    <dbReference type="NCBI Taxonomy" id="5418"/>
    <lineage>
        <taxon>Eukaryota</taxon>
        <taxon>Fungi</taxon>
        <taxon>Dikarya</taxon>
        <taxon>Basidiomycota</taxon>
        <taxon>Agaricomycotina</taxon>
        <taxon>Tremellomycetes</taxon>
        <taxon>Tremellales</taxon>
        <taxon>Rhynchogastremaceae</taxon>
        <taxon>Papiliotrema</taxon>
    </lineage>
</organism>